<dbReference type="GO" id="GO:0004674">
    <property type="term" value="F:protein serine/threonine kinase activity"/>
    <property type="evidence" value="ECO:0007669"/>
    <property type="project" value="UniProtKB-KW"/>
</dbReference>
<evidence type="ECO:0000256" key="10">
    <source>
        <dbReference type="ARBA" id="ARBA00023180"/>
    </source>
</evidence>
<evidence type="ECO:0000256" key="12">
    <source>
        <dbReference type="SAM" id="SignalP"/>
    </source>
</evidence>
<dbReference type="InterPro" id="IPR045272">
    <property type="entry name" value="ANXUR1/2-like"/>
</dbReference>
<evidence type="ECO:0000313" key="14">
    <source>
        <dbReference type="EMBL" id="KDP28591.1"/>
    </source>
</evidence>
<reference evidence="14 15" key="1">
    <citation type="journal article" date="2014" name="PLoS ONE">
        <title>Global Analysis of Gene Expression Profiles in Physic Nut (Jatropha curcas L.) Seedlings Exposed to Salt Stress.</title>
        <authorList>
            <person name="Zhang L."/>
            <person name="Zhang C."/>
            <person name="Wu P."/>
            <person name="Chen Y."/>
            <person name="Li M."/>
            <person name="Jiang H."/>
            <person name="Wu G."/>
        </authorList>
    </citation>
    <scope>NUCLEOTIDE SEQUENCE [LARGE SCALE GENOMIC DNA]</scope>
    <source>
        <strain evidence="15">cv. GZQX0401</strain>
        <tissue evidence="14">Young leaves</tissue>
    </source>
</reference>
<keyword evidence="2" id="KW-0723">Serine/threonine-protein kinase</keyword>
<keyword evidence="2" id="KW-0418">Kinase</keyword>
<evidence type="ECO:0000259" key="13">
    <source>
        <dbReference type="Pfam" id="PF12819"/>
    </source>
</evidence>
<accession>A0A067JX97</accession>
<feature type="signal peptide" evidence="12">
    <location>
        <begin position="1"/>
        <end position="24"/>
    </location>
</feature>
<feature type="chain" id="PRO_5001639056" description="Malectin-like domain-containing protein" evidence="12">
    <location>
        <begin position="25"/>
        <end position="473"/>
    </location>
</feature>
<evidence type="ECO:0000256" key="11">
    <source>
        <dbReference type="SAM" id="Phobius"/>
    </source>
</evidence>
<gene>
    <name evidence="14" type="ORF">JCGZ_14362</name>
</gene>
<comment type="subcellular location">
    <subcellularLocation>
        <location evidence="1">Membrane</location>
        <topology evidence="1">Single-pass type I membrane protein</topology>
    </subcellularLocation>
</comment>
<dbReference type="FunFam" id="2.60.120.430:FF:000005">
    <property type="entry name" value="Putative receptor-like protein kinase"/>
    <property type="match status" value="1"/>
</dbReference>
<organism evidence="14 15">
    <name type="scientific">Jatropha curcas</name>
    <name type="common">Barbados nut</name>
    <dbReference type="NCBI Taxonomy" id="180498"/>
    <lineage>
        <taxon>Eukaryota</taxon>
        <taxon>Viridiplantae</taxon>
        <taxon>Streptophyta</taxon>
        <taxon>Embryophyta</taxon>
        <taxon>Tracheophyta</taxon>
        <taxon>Spermatophyta</taxon>
        <taxon>Magnoliopsida</taxon>
        <taxon>eudicotyledons</taxon>
        <taxon>Gunneridae</taxon>
        <taxon>Pentapetalae</taxon>
        <taxon>rosids</taxon>
        <taxon>fabids</taxon>
        <taxon>Malpighiales</taxon>
        <taxon>Euphorbiaceae</taxon>
        <taxon>Crotonoideae</taxon>
        <taxon>Jatropheae</taxon>
        <taxon>Jatropha</taxon>
    </lineage>
</organism>
<dbReference type="Pfam" id="PF12819">
    <property type="entry name" value="Malectin_like"/>
    <property type="match status" value="1"/>
</dbReference>
<keyword evidence="10" id="KW-0325">Glycoprotein</keyword>
<evidence type="ECO:0000256" key="4">
    <source>
        <dbReference type="ARBA" id="ARBA00022692"/>
    </source>
</evidence>
<keyword evidence="8 11" id="KW-1133">Transmembrane helix</keyword>
<dbReference type="Gene3D" id="2.60.120.430">
    <property type="entry name" value="Galactose-binding lectin"/>
    <property type="match status" value="2"/>
</dbReference>
<evidence type="ECO:0000256" key="2">
    <source>
        <dbReference type="ARBA" id="ARBA00022527"/>
    </source>
</evidence>
<proteinExistence type="predicted"/>
<evidence type="ECO:0000256" key="5">
    <source>
        <dbReference type="ARBA" id="ARBA00022729"/>
    </source>
</evidence>
<dbReference type="GO" id="GO:0005524">
    <property type="term" value="F:ATP binding"/>
    <property type="evidence" value="ECO:0007669"/>
    <property type="project" value="UniProtKB-KW"/>
</dbReference>
<keyword evidence="9 11" id="KW-0472">Membrane</keyword>
<keyword evidence="4 11" id="KW-0812">Transmembrane</keyword>
<evidence type="ECO:0000256" key="7">
    <source>
        <dbReference type="ARBA" id="ARBA00022840"/>
    </source>
</evidence>
<sequence>METPRVNPNLSFFILSLCLISTLSLSTFSPADYYLINCGSAVDATVLNRRFISDDDSSSPLLSATRTIALVNQNPSPNSPQIYNTARIFKKPSEYVFKIKDPGTHMVRLHFHPFLSSDLDLNCARFHVLVNGYVVLNNFTLANVVSPIVKEYLMSVDSGKLVITIMPATRDEFGLVNAIEVISAPKDLIADMAILVNGNETEMFNGLTKQALETLHRINVGGPKITPFNDTLWRTWIPDDGFFKSSELSSRIYFSGRIRYQNGGASREVGPDFVYNTARVITSTNASIPNVTMTWEFPVTEGYQYLVRLHFCDIASMSLGLLYFNVYINGHLSYENLDLSSTTYMLASPFYADFVVDSDSYGVLRVGIGPSNMSMAHTVDGLLNGVEIMKVNNSMGSLDGRMRAEKVLRSWPRENVGVLFPLVAVVCLSLSIVLVMHRRTVAKRDPVAWSKLPIDVLEDEAKHSSNLYLSGKA</sequence>
<dbReference type="PANTHER" id="PTHR34590">
    <property type="entry name" value="OS03G0124300 PROTEIN-RELATED"/>
    <property type="match status" value="1"/>
</dbReference>
<dbReference type="EMBL" id="KK914782">
    <property type="protein sequence ID" value="KDP28591.1"/>
    <property type="molecule type" value="Genomic_DNA"/>
</dbReference>
<dbReference type="OrthoDB" id="735844at2759"/>
<evidence type="ECO:0000256" key="6">
    <source>
        <dbReference type="ARBA" id="ARBA00022741"/>
    </source>
</evidence>
<dbReference type="Proteomes" id="UP000027138">
    <property type="component" value="Unassembled WGS sequence"/>
</dbReference>
<evidence type="ECO:0000256" key="9">
    <source>
        <dbReference type="ARBA" id="ARBA00023136"/>
    </source>
</evidence>
<dbReference type="InterPro" id="IPR024788">
    <property type="entry name" value="Malectin-like_Carb-bd_dom"/>
</dbReference>
<keyword evidence="15" id="KW-1185">Reference proteome</keyword>
<protein>
    <recommendedName>
        <fullName evidence="13">Malectin-like domain-containing protein</fullName>
    </recommendedName>
</protein>
<name>A0A067JX97_JATCU</name>
<dbReference type="GO" id="GO:0004714">
    <property type="term" value="F:transmembrane receptor protein tyrosine kinase activity"/>
    <property type="evidence" value="ECO:0007669"/>
    <property type="project" value="InterPro"/>
</dbReference>
<keyword evidence="7" id="KW-0067">ATP-binding</keyword>
<evidence type="ECO:0000256" key="1">
    <source>
        <dbReference type="ARBA" id="ARBA00004479"/>
    </source>
</evidence>
<dbReference type="PANTHER" id="PTHR34590:SF6">
    <property type="entry name" value="RECEPTOR-LIKE KINASE"/>
    <property type="match status" value="1"/>
</dbReference>
<dbReference type="STRING" id="180498.A0A067JX97"/>
<evidence type="ECO:0000256" key="3">
    <source>
        <dbReference type="ARBA" id="ARBA00022679"/>
    </source>
</evidence>
<dbReference type="GO" id="GO:0016020">
    <property type="term" value="C:membrane"/>
    <property type="evidence" value="ECO:0007669"/>
    <property type="project" value="UniProtKB-SubCell"/>
</dbReference>
<evidence type="ECO:0000313" key="15">
    <source>
        <dbReference type="Proteomes" id="UP000027138"/>
    </source>
</evidence>
<keyword evidence="5 12" id="KW-0732">Signal</keyword>
<dbReference type="AlphaFoldDB" id="A0A067JX97"/>
<evidence type="ECO:0000256" key="8">
    <source>
        <dbReference type="ARBA" id="ARBA00022989"/>
    </source>
</evidence>
<keyword evidence="3" id="KW-0808">Transferase</keyword>
<feature type="transmembrane region" description="Helical" evidence="11">
    <location>
        <begin position="416"/>
        <end position="436"/>
    </location>
</feature>
<dbReference type="FunFam" id="2.60.120.430:FF:000001">
    <property type="entry name" value="Receptor-like protein kinase FERONIA"/>
    <property type="match status" value="1"/>
</dbReference>
<keyword evidence="6" id="KW-0547">Nucleotide-binding</keyword>
<feature type="domain" description="Malectin-like" evidence="13">
    <location>
        <begin position="36"/>
        <end position="391"/>
    </location>
</feature>